<keyword evidence="3 9" id="KW-0489">Methyltransferase</keyword>
<dbReference type="InterPro" id="IPR029063">
    <property type="entry name" value="SAM-dependent_MTases_sf"/>
</dbReference>
<feature type="compositionally biased region" description="Pro residues" evidence="7">
    <location>
        <begin position="332"/>
        <end position="349"/>
    </location>
</feature>
<dbReference type="PROSITE" id="PS50123">
    <property type="entry name" value="CHER"/>
    <property type="match status" value="1"/>
</dbReference>
<dbReference type="SUPFAM" id="SSF47757">
    <property type="entry name" value="Chemotaxis receptor methyltransferase CheR, N-terminal domain"/>
    <property type="match status" value="1"/>
</dbReference>
<dbReference type="InterPro" id="IPR000780">
    <property type="entry name" value="CheR_MeTrfase"/>
</dbReference>
<evidence type="ECO:0000256" key="2">
    <source>
        <dbReference type="ARBA" id="ARBA00012534"/>
    </source>
</evidence>
<keyword evidence="5" id="KW-0949">S-adenosyl-L-methionine</keyword>
<dbReference type="RefSeq" id="WP_332865899.1">
    <property type="nucleotide sequence ID" value="NZ_JBAFSM010000028.1"/>
</dbReference>
<evidence type="ECO:0000259" key="8">
    <source>
        <dbReference type="PROSITE" id="PS50123"/>
    </source>
</evidence>
<dbReference type="Pfam" id="PF13374">
    <property type="entry name" value="TPR_10"/>
    <property type="match status" value="1"/>
</dbReference>
<dbReference type="SUPFAM" id="SSF53335">
    <property type="entry name" value="S-adenosyl-L-methionine-dependent methyltransferases"/>
    <property type="match status" value="1"/>
</dbReference>
<dbReference type="Proteomes" id="UP001328733">
    <property type="component" value="Unassembled WGS sequence"/>
</dbReference>
<dbReference type="InterPro" id="IPR011990">
    <property type="entry name" value="TPR-like_helical_dom_sf"/>
</dbReference>
<proteinExistence type="predicted"/>
<comment type="catalytic activity">
    <reaction evidence="1">
        <text>L-glutamyl-[protein] + S-adenosyl-L-methionine = [protein]-L-glutamate 5-O-methyl ester + S-adenosyl-L-homocysteine</text>
        <dbReference type="Rhea" id="RHEA:24452"/>
        <dbReference type="Rhea" id="RHEA-COMP:10208"/>
        <dbReference type="Rhea" id="RHEA-COMP:10311"/>
        <dbReference type="ChEBI" id="CHEBI:29973"/>
        <dbReference type="ChEBI" id="CHEBI:57856"/>
        <dbReference type="ChEBI" id="CHEBI:59789"/>
        <dbReference type="ChEBI" id="CHEBI:82795"/>
        <dbReference type="EC" id="2.1.1.80"/>
    </reaction>
</comment>
<dbReference type="InterPro" id="IPR036804">
    <property type="entry name" value="CheR_N_sf"/>
</dbReference>
<keyword evidence="4" id="KW-0808">Transferase</keyword>
<comment type="caution">
    <text evidence="9">The sequence shown here is derived from an EMBL/GenBank/DDBJ whole genome shotgun (WGS) entry which is preliminary data.</text>
</comment>
<dbReference type="Gene3D" id="1.25.40.10">
    <property type="entry name" value="Tetratricopeptide repeat domain"/>
    <property type="match status" value="1"/>
</dbReference>
<evidence type="ECO:0000256" key="7">
    <source>
        <dbReference type="SAM" id="MobiDB-lite"/>
    </source>
</evidence>
<dbReference type="GO" id="GO:0032259">
    <property type="term" value="P:methylation"/>
    <property type="evidence" value="ECO:0007669"/>
    <property type="project" value="UniProtKB-KW"/>
</dbReference>
<dbReference type="SUPFAM" id="SSF48452">
    <property type="entry name" value="TPR-like"/>
    <property type="match status" value="1"/>
</dbReference>
<dbReference type="SMART" id="SM00028">
    <property type="entry name" value="TPR"/>
    <property type="match status" value="3"/>
</dbReference>
<gene>
    <name evidence="9" type="ORF">V0288_14905</name>
</gene>
<evidence type="ECO:0000313" key="9">
    <source>
        <dbReference type="EMBL" id="MEG3438418.1"/>
    </source>
</evidence>
<dbReference type="InterPro" id="IPR022642">
    <property type="entry name" value="CheR_C"/>
</dbReference>
<evidence type="ECO:0000256" key="1">
    <source>
        <dbReference type="ARBA" id="ARBA00001541"/>
    </source>
</evidence>
<dbReference type="Pfam" id="PF14559">
    <property type="entry name" value="TPR_19"/>
    <property type="match status" value="1"/>
</dbReference>
<dbReference type="GO" id="GO:0008983">
    <property type="term" value="F:protein-glutamate O-methyltransferase activity"/>
    <property type="evidence" value="ECO:0007669"/>
    <property type="project" value="UniProtKB-EC"/>
</dbReference>
<dbReference type="EC" id="2.1.1.80" evidence="2"/>
<dbReference type="AlphaFoldDB" id="A0AAW9QMV9"/>
<name>A0AAW9QMV9_9CHRO</name>
<sequence length="518" mass="59164">MINETISQSLREDFVEIIARQTGIEIRAQNYGSMGDNIFTRIKALKLASPQAYYNLLANTTPESEEEWQKFVCLITNRESYFFRDKGQFSLLQNTLLPELIRRNQRTRSLRICSAGCSTGQEPYSIAILLKELIPDLVNWHLTILGIDINRESLDHGRKGCYNTWSFRQVEDDIKARYFKNAAGYYQLGEEIRPLVRFQQVNLTRDPFPRLNSDLRDMDLIICRNVFIYFTDKAIAEVVEKFFNTLKPNGYLLTGHAELANHHVKAFQAKLFPESIVYQRRGGEYSHLSNQPVASRSFKPEPPPLEVSPVFSAPSVNTPISATVVTPLPLPTPPKTTPIHPPKANPAPVTPAGKTSEQNDLLAEVEKLFKTKSYHLAKTKLEQILKRSPDHFRSNYLMAELQANLGNYDQARQWCRSAMKLNNFSCDPHYLIAHIEEEQNNFEEAKKALKTVIYLEPDGVAAYVNLATLYQREGDFQRASKMQQSALKILQRLPKENKIAELDNVSVEALILELENSL</sequence>
<evidence type="ECO:0000256" key="6">
    <source>
        <dbReference type="PROSITE-ProRule" id="PRU00339"/>
    </source>
</evidence>
<evidence type="ECO:0000313" key="10">
    <source>
        <dbReference type="Proteomes" id="UP001328733"/>
    </source>
</evidence>
<dbReference type="CDD" id="cd02440">
    <property type="entry name" value="AdoMet_MTases"/>
    <property type="match status" value="1"/>
</dbReference>
<dbReference type="Gene3D" id="3.40.50.150">
    <property type="entry name" value="Vaccinia Virus protein VP39"/>
    <property type="match status" value="1"/>
</dbReference>
<reference evidence="9 10" key="1">
    <citation type="submission" date="2024-01" db="EMBL/GenBank/DDBJ databases">
        <title>Genomic insights into the taxonomy and metabolism of the cyanobacterium Pannus brasiliensis CCIBt3594.</title>
        <authorList>
            <person name="Machado M."/>
            <person name="Botero N.B."/>
            <person name="Andreote A.P.D."/>
            <person name="Feitosa A.M.T."/>
            <person name="Popin R."/>
            <person name="Sivonen K."/>
            <person name="Fiore M.F."/>
        </authorList>
    </citation>
    <scope>NUCLEOTIDE SEQUENCE [LARGE SCALE GENOMIC DNA]</scope>
    <source>
        <strain evidence="9 10">CCIBt3594</strain>
    </source>
</reference>
<accession>A0AAW9QMV9</accession>
<dbReference type="EMBL" id="JBAFSM010000028">
    <property type="protein sequence ID" value="MEG3438418.1"/>
    <property type="molecule type" value="Genomic_DNA"/>
</dbReference>
<dbReference type="InterPro" id="IPR050903">
    <property type="entry name" value="Bact_Chemotaxis_MeTrfase"/>
</dbReference>
<feature type="domain" description="CheR-type methyltransferase" evidence="8">
    <location>
        <begin position="1"/>
        <end position="258"/>
    </location>
</feature>
<keyword evidence="10" id="KW-1185">Reference proteome</keyword>
<feature type="repeat" description="TPR" evidence="6">
    <location>
        <begin position="460"/>
        <end position="493"/>
    </location>
</feature>
<dbReference type="SMART" id="SM00138">
    <property type="entry name" value="MeTrc"/>
    <property type="match status" value="1"/>
</dbReference>
<dbReference type="Pfam" id="PF01739">
    <property type="entry name" value="CheR"/>
    <property type="match status" value="1"/>
</dbReference>
<dbReference type="PANTHER" id="PTHR24422">
    <property type="entry name" value="CHEMOTAXIS PROTEIN METHYLTRANSFERASE"/>
    <property type="match status" value="1"/>
</dbReference>
<keyword evidence="6" id="KW-0802">TPR repeat</keyword>
<protein>
    <recommendedName>
        <fullName evidence="2">protein-glutamate O-methyltransferase</fullName>
        <ecNumber evidence="2">2.1.1.80</ecNumber>
    </recommendedName>
</protein>
<organism evidence="9 10">
    <name type="scientific">Pannus brasiliensis CCIBt3594</name>
    <dbReference type="NCBI Taxonomy" id="1427578"/>
    <lineage>
        <taxon>Bacteria</taxon>
        <taxon>Bacillati</taxon>
        <taxon>Cyanobacteriota</taxon>
        <taxon>Cyanophyceae</taxon>
        <taxon>Oscillatoriophycideae</taxon>
        <taxon>Chroococcales</taxon>
        <taxon>Microcystaceae</taxon>
        <taxon>Pannus</taxon>
    </lineage>
</organism>
<dbReference type="InterPro" id="IPR019734">
    <property type="entry name" value="TPR_rpt"/>
</dbReference>
<dbReference type="PROSITE" id="PS50005">
    <property type="entry name" value="TPR"/>
    <property type="match status" value="1"/>
</dbReference>
<evidence type="ECO:0000256" key="3">
    <source>
        <dbReference type="ARBA" id="ARBA00022603"/>
    </source>
</evidence>
<evidence type="ECO:0000256" key="5">
    <source>
        <dbReference type="ARBA" id="ARBA00022691"/>
    </source>
</evidence>
<evidence type="ECO:0000256" key="4">
    <source>
        <dbReference type="ARBA" id="ARBA00022679"/>
    </source>
</evidence>
<dbReference type="PANTHER" id="PTHR24422:SF19">
    <property type="entry name" value="CHEMOTAXIS PROTEIN METHYLTRANSFERASE"/>
    <property type="match status" value="1"/>
</dbReference>
<feature type="region of interest" description="Disordered" evidence="7">
    <location>
        <begin position="332"/>
        <end position="355"/>
    </location>
</feature>
<dbReference type="Gene3D" id="1.10.155.10">
    <property type="entry name" value="Chemotaxis receptor methyltransferase CheR, N-terminal domain"/>
    <property type="match status" value="1"/>
</dbReference>
<dbReference type="PRINTS" id="PR00996">
    <property type="entry name" value="CHERMTFRASE"/>
</dbReference>
<dbReference type="Pfam" id="PF13181">
    <property type="entry name" value="TPR_8"/>
    <property type="match status" value="1"/>
</dbReference>